<proteinExistence type="predicted"/>
<evidence type="ECO:0000313" key="1">
    <source>
        <dbReference type="EMBL" id="MBX04888.1"/>
    </source>
</evidence>
<reference evidence="1" key="1">
    <citation type="submission" date="2018-02" db="EMBL/GenBank/DDBJ databases">
        <title>Rhizophora mucronata_Transcriptome.</title>
        <authorList>
            <person name="Meera S.P."/>
            <person name="Sreeshan A."/>
            <person name="Augustine A."/>
        </authorList>
    </citation>
    <scope>NUCLEOTIDE SEQUENCE</scope>
    <source>
        <tissue evidence="1">Leaf</tissue>
    </source>
</reference>
<organism evidence="1">
    <name type="scientific">Rhizophora mucronata</name>
    <name type="common">Asiatic mangrove</name>
    <dbReference type="NCBI Taxonomy" id="61149"/>
    <lineage>
        <taxon>Eukaryota</taxon>
        <taxon>Viridiplantae</taxon>
        <taxon>Streptophyta</taxon>
        <taxon>Embryophyta</taxon>
        <taxon>Tracheophyta</taxon>
        <taxon>Spermatophyta</taxon>
        <taxon>Magnoliopsida</taxon>
        <taxon>eudicotyledons</taxon>
        <taxon>Gunneridae</taxon>
        <taxon>Pentapetalae</taxon>
        <taxon>rosids</taxon>
        <taxon>fabids</taxon>
        <taxon>Malpighiales</taxon>
        <taxon>Rhizophoraceae</taxon>
        <taxon>Rhizophora</taxon>
    </lineage>
</organism>
<sequence length="53" mass="5906">MSEIWLRLSPSLKLNTMKEASGKWSCSCATMPPKYTLYSSSSSTSVEKQQSKT</sequence>
<name>A0A2P2KGN6_RHIMU</name>
<dbReference type="AlphaFoldDB" id="A0A2P2KGN6"/>
<dbReference type="EMBL" id="GGEC01024404">
    <property type="protein sequence ID" value="MBX04888.1"/>
    <property type="molecule type" value="Transcribed_RNA"/>
</dbReference>
<accession>A0A2P2KGN6</accession>
<protein>
    <submittedName>
        <fullName evidence="1">Uncharacterized protein</fullName>
    </submittedName>
</protein>